<evidence type="ECO:0000256" key="1">
    <source>
        <dbReference type="ARBA" id="ARBA00004123"/>
    </source>
</evidence>
<dbReference type="Proteomes" id="UP000574390">
    <property type="component" value="Unassembled WGS sequence"/>
</dbReference>
<dbReference type="InterPro" id="IPR051958">
    <property type="entry name" value="Alba-like_NAB"/>
</dbReference>
<dbReference type="PANTHER" id="PTHR13516:SF4">
    <property type="entry name" value="FI09323P"/>
    <property type="match status" value="1"/>
</dbReference>
<sequence>MAPAAEVKYKRVAKPADDNAKPAANNEVRITSIGRVNNFVDEGISIFTGTNGKTQSNTVRVLARGASLAKAVIVSEILSRRVPGIKQKVDLGSNDVEEEFEPADAESKADHICRVRIVPSLEVTLTTAKPVKPENVKEDSFIERPALVGDSPRRGGRRPRGRRPGGPPKASVENPDAAN</sequence>
<dbReference type="InterPro" id="IPR036882">
    <property type="entry name" value="Alba-like_dom_sf"/>
</dbReference>
<keyword evidence="4" id="KW-0539">Nucleus</keyword>
<feature type="region of interest" description="Disordered" evidence="5">
    <location>
        <begin position="1"/>
        <end position="24"/>
    </location>
</feature>
<name>A0A7J6QJQ4_PEROL</name>
<feature type="region of interest" description="Disordered" evidence="5">
    <location>
        <begin position="134"/>
        <end position="179"/>
    </location>
</feature>
<dbReference type="Pfam" id="PF01918">
    <property type="entry name" value="Alba"/>
    <property type="match status" value="1"/>
</dbReference>
<comment type="subcellular location">
    <subcellularLocation>
        <location evidence="1">Nucleus</location>
    </subcellularLocation>
</comment>
<organism evidence="7 8">
    <name type="scientific">Perkinsus olseni</name>
    <name type="common">Perkinsus atlanticus</name>
    <dbReference type="NCBI Taxonomy" id="32597"/>
    <lineage>
        <taxon>Eukaryota</taxon>
        <taxon>Sar</taxon>
        <taxon>Alveolata</taxon>
        <taxon>Perkinsozoa</taxon>
        <taxon>Perkinsea</taxon>
        <taxon>Perkinsida</taxon>
        <taxon>Perkinsidae</taxon>
        <taxon>Perkinsus</taxon>
    </lineage>
</organism>
<feature type="compositionally biased region" description="Basic residues" evidence="5">
    <location>
        <begin position="154"/>
        <end position="163"/>
    </location>
</feature>
<dbReference type="InterPro" id="IPR002775">
    <property type="entry name" value="DNA/RNA-bd_Alba-like"/>
</dbReference>
<evidence type="ECO:0000256" key="5">
    <source>
        <dbReference type="SAM" id="MobiDB-lite"/>
    </source>
</evidence>
<protein>
    <recommendedName>
        <fullName evidence="6">DNA/RNA-binding protein Alba-like domain-containing protein</fullName>
    </recommendedName>
</protein>
<dbReference type="GO" id="GO:0003723">
    <property type="term" value="F:RNA binding"/>
    <property type="evidence" value="ECO:0007669"/>
    <property type="project" value="UniProtKB-KW"/>
</dbReference>
<evidence type="ECO:0000256" key="2">
    <source>
        <dbReference type="ARBA" id="ARBA00008018"/>
    </source>
</evidence>
<dbReference type="Gene3D" id="3.30.110.20">
    <property type="entry name" value="Alba-like domain"/>
    <property type="match status" value="1"/>
</dbReference>
<accession>A0A7J6QJQ4</accession>
<keyword evidence="3" id="KW-0694">RNA-binding</keyword>
<dbReference type="SUPFAM" id="SSF82704">
    <property type="entry name" value="AlbA-like"/>
    <property type="match status" value="1"/>
</dbReference>
<evidence type="ECO:0000256" key="4">
    <source>
        <dbReference type="ARBA" id="ARBA00023242"/>
    </source>
</evidence>
<feature type="domain" description="DNA/RNA-binding protein Alba-like" evidence="6">
    <location>
        <begin position="26"/>
        <end position="92"/>
    </location>
</feature>
<comment type="similarity">
    <text evidence="2">Belongs to the histone-like Alba family.</text>
</comment>
<evidence type="ECO:0000256" key="3">
    <source>
        <dbReference type="ARBA" id="ARBA00022884"/>
    </source>
</evidence>
<gene>
    <name evidence="7" type="ORF">FOZ62_024432</name>
</gene>
<dbReference type="EMBL" id="JABANM010029165">
    <property type="protein sequence ID" value="KAF4708457.1"/>
    <property type="molecule type" value="Genomic_DNA"/>
</dbReference>
<evidence type="ECO:0000313" key="8">
    <source>
        <dbReference type="Proteomes" id="UP000574390"/>
    </source>
</evidence>
<dbReference type="GO" id="GO:0005634">
    <property type="term" value="C:nucleus"/>
    <property type="evidence" value="ECO:0007669"/>
    <property type="project" value="UniProtKB-SubCell"/>
</dbReference>
<evidence type="ECO:0000259" key="6">
    <source>
        <dbReference type="Pfam" id="PF01918"/>
    </source>
</evidence>
<proteinExistence type="inferred from homology"/>
<dbReference type="AlphaFoldDB" id="A0A7J6QJQ4"/>
<reference evidence="7 8" key="1">
    <citation type="submission" date="2020-04" db="EMBL/GenBank/DDBJ databases">
        <title>Perkinsus olseni comparative genomics.</title>
        <authorList>
            <person name="Bogema D.R."/>
        </authorList>
    </citation>
    <scope>NUCLEOTIDE SEQUENCE [LARGE SCALE GENOMIC DNA]</scope>
    <source>
        <strain evidence="7">ATCC PRA-205</strain>
    </source>
</reference>
<dbReference type="PANTHER" id="PTHR13516">
    <property type="entry name" value="RIBONUCLEASE P SUBUNIT P25"/>
    <property type="match status" value="1"/>
</dbReference>
<evidence type="ECO:0000313" key="7">
    <source>
        <dbReference type="EMBL" id="KAF4708457.1"/>
    </source>
</evidence>
<comment type="caution">
    <text evidence="7">The sequence shown here is derived from an EMBL/GenBank/DDBJ whole genome shotgun (WGS) entry which is preliminary data.</text>
</comment>